<dbReference type="InterPro" id="IPR018247">
    <property type="entry name" value="EF_Hand_1_Ca_BS"/>
</dbReference>
<reference evidence="5 6" key="1">
    <citation type="submission" date="2017-12" db="EMBL/GenBank/DDBJ databases">
        <title>Sequencing, de novo assembly and annotation of complete genome of a new Thraustochytrid species, strain FCC1311.</title>
        <authorList>
            <person name="Sedici K."/>
            <person name="Godart F."/>
            <person name="Aiese Cigliano R."/>
            <person name="Sanseverino W."/>
            <person name="Barakat M."/>
            <person name="Ortet P."/>
            <person name="Marechal E."/>
            <person name="Cagnac O."/>
            <person name="Amato A."/>
        </authorList>
    </citation>
    <scope>NUCLEOTIDE SEQUENCE [LARGE SCALE GENOMIC DNA]</scope>
</reference>
<dbReference type="InterPro" id="IPR008334">
    <property type="entry name" value="5'-Nucleotdase_C"/>
</dbReference>
<dbReference type="SUPFAM" id="SSF47473">
    <property type="entry name" value="EF-hand"/>
    <property type="match status" value="1"/>
</dbReference>
<evidence type="ECO:0000259" key="4">
    <source>
        <dbReference type="PROSITE" id="PS50222"/>
    </source>
</evidence>
<gene>
    <name evidence="5" type="ORF">FCC1311_025762</name>
</gene>
<dbReference type="PROSITE" id="PS00018">
    <property type="entry name" value="EF_HAND_1"/>
    <property type="match status" value="2"/>
</dbReference>
<dbReference type="InterPro" id="IPR006179">
    <property type="entry name" value="5_nucleotidase/apyrase"/>
</dbReference>
<dbReference type="GO" id="GO:0005509">
    <property type="term" value="F:calcium ion binding"/>
    <property type="evidence" value="ECO:0007669"/>
    <property type="project" value="InterPro"/>
</dbReference>
<keyword evidence="2" id="KW-0106">Calcium</keyword>
<comment type="similarity">
    <text evidence="1">Belongs to the 5'-nucleotidase family.</text>
</comment>
<feature type="compositionally biased region" description="Low complexity" evidence="3">
    <location>
        <begin position="58"/>
        <end position="74"/>
    </location>
</feature>
<keyword evidence="5" id="KW-0418">Kinase</keyword>
<dbReference type="Gene3D" id="3.60.21.10">
    <property type="match status" value="1"/>
</dbReference>
<dbReference type="GO" id="GO:0016301">
    <property type="term" value="F:kinase activity"/>
    <property type="evidence" value="ECO:0007669"/>
    <property type="project" value="UniProtKB-KW"/>
</dbReference>
<evidence type="ECO:0000256" key="2">
    <source>
        <dbReference type="ARBA" id="ARBA00022837"/>
    </source>
</evidence>
<evidence type="ECO:0000313" key="5">
    <source>
        <dbReference type="EMBL" id="GBG26355.1"/>
    </source>
</evidence>
<dbReference type="GO" id="GO:0016787">
    <property type="term" value="F:hydrolase activity"/>
    <property type="evidence" value="ECO:0007669"/>
    <property type="project" value="InterPro"/>
</dbReference>
<name>A0A2R5G749_9STRA</name>
<dbReference type="Pfam" id="PF02872">
    <property type="entry name" value="5_nucleotid_C"/>
    <property type="match status" value="1"/>
</dbReference>
<dbReference type="AlphaFoldDB" id="A0A2R5G749"/>
<sequence length="594" mass="65461">MALGRTRGGLVRFLAINDVYTLDNLSRLKVLFDTKEREVCAWQAGSDAGVASHDQQRQQRQQQSQQQEQQQQSQGPLSGVAGASPEHAISSPSVPSGVVIKTLAGDFLSPNVLSPIDSGFAFMKCFNEVGISHFCFGNHEANLHINQLEERLRECKGVVMNSNVPTFDRPELPAFDIVQAGDIKLGLLGVVTNEKTVFLNSTFKNYPILDPIEVSVRFEKELREVHGCTHVVALTHQSIGRDRELAQASTINAIIGGHEHTPFDELVNDCRIIKTGKDAEFCGILDLGLSPDGETSVSYHAEPAADYGRDPDIEHLVSVCMDSVRQLGTEIMIDAGHRLSAKGTRFRPTELGMLFGTYIRKELETEVAMINGATIKAQSDFPLGQVSLADLNTVLPFPTKLVTVLMPGSVLQDAVRFSRSNRPWNTEKRGFLQLDADVEIVSPTVSGPYGNAPDDQTADRDTIVSINGKAFEPNRDYLVALPRNLLNGFCEIEPLIQFAQDYPERLPGADVFIPAKDVIVRCCARRVWAQLGEFDQIDLDRDGYVSRSELKQRIHDVIGSSPSEAILDGLIDALDVNRDGIISPSEYARLRKKL</sequence>
<dbReference type="CDD" id="cd00051">
    <property type="entry name" value="EFh"/>
    <property type="match status" value="1"/>
</dbReference>
<dbReference type="SUPFAM" id="SSF56300">
    <property type="entry name" value="Metallo-dependent phosphatases"/>
    <property type="match status" value="1"/>
</dbReference>
<dbReference type="SUPFAM" id="SSF55816">
    <property type="entry name" value="5'-nucleotidase (syn. UDP-sugar hydrolase), C-terminal domain"/>
    <property type="match status" value="1"/>
</dbReference>
<dbReference type="InterPro" id="IPR029052">
    <property type="entry name" value="Metallo-depent_PP-like"/>
</dbReference>
<proteinExistence type="inferred from homology"/>
<dbReference type="PANTHER" id="PTHR11575">
    <property type="entry name" value="5'-NUCLEOTIDASE-RELATED"/>
    <property type="match status" value="1"/>
</dbReference>
<dbReference type="InterPro" id="IPR002048">
    <property type="entry name" value="EF_hand_dom"/>
</dbReference>
<evidence type="ECO:0000313" key="6">
    <source>
        <dbReference type="Proteomes" id="UP000241890"/>
    </source>
</evidence>
<dbReference type="Gene3D" id="3.90.780.10">
    <property type="entry name" value="5'-Nucleotidase, C-terminal domain"/>
    <property type="match status" value="1"/>
</dbReference>
<keyword evidence="6" id="KW-1185">Reference proteome</keyword>
<accession>A0A2R5G749</accession>
<feature type="domain" description="EF-hand" evidence="4">
    <location>
        <begin position="534"/>
        <end position="560"/>
    </location>
</feature>
<evidence type="ECO:0000256" key="1">
    <source>
        <dbReference type="ARBA" id="ARBA00006654"/>
    </source>
</evidence>
<feature type="domain" description="EF-hand" evidence="4">
    <location>
        <begin position="562"/>
        <end position="594"/>
    </location>
</feature>
<organism evidence="5 6">
    <name type="scientific">Hondaea fermentalgiana</name>
    <dbReference type="NCBI Taxonomy" id="2315210"/>
    <lineage>
        <taxon>Eukaryota</taxon>
        <taxon>Sar</taxon>
        <taxon>Stramenopiles</taxon>
        <taxon>Bigyra</taxon>
        <taxon>Labyrinthulomycetes</taxon>
        <taxon>Thraustochytrida</taxon>
        <taxon>Thraustochytriidae</taxon>
        <taxon>Hondaea</taxon>
    </lineage>
</organism>
<dbReference type="SMART" id="SM00054">
    <property type="entry name" value="EFh"/>
    <property type="match status" value="2"/>
</dbReference>
<evidence type="ECO:0000256" key="3">
    <source>
        <dbReference type="SAM" id="MobiDB-lite"/>
    </source>
</evidence>
<protein>
    <submittedName>
        <fullName evidence="5">Calcium-dependent protein kinase 18</fullName>
    </submittedName>
</protein>
<dbReference type="OrthoDB" id="10252235at2759"/>
<dbReference type="Proteomes" id="UP000241890">
    <property type="component" value="Unassembled WGS sequence"/>
</dbReference>
<comment type="caution">
    <text evidence="5">The sequence shown here is derived from an EMBL/GenBank/DDBJ whole genome shotgun (WGS) entry which is preliminary data.</text>
</comment>
<keyword evidence="5" id="KW-0808">Transferase</keyword>
<dbReference type="PROSITE" id="PS50222">
    <property type="entry name" value="EF_HAND_2"/>
    <property type="match status" value="2"/>
</dbReference>
<dbReference type="InParanoid" id="A0A2R5G749"/>
<dbReference type="EMBL" id="BEYU01000020">
    <property type="protein sequence ID" value="GBG26355.1"/>
    <property type="molecule type" value="Genomic_DNA"/>
</dbReference>
<dbReference type="GO" id="GO:0009166">
    <property type="term" value="P:nucleotide catabolic process"/>
    <property type="evidence" value="ECO:0007669"/>
    <property type="project" value="InterPro"/>
</dbReference>
<dbReference type="InterPro" id="IPR011992">
    <property type="entry name" value="EF-hand-dom_pair"/>
</dbReference>
<dbReference type="PANTHER" id="PTHR11575:SF48">
    <property type="entry name" value="5'-NUCLEOTIDASE"/>
    <property type="match status" value="1"/>
</dbReference>
<dbReference type="Pfam" id="PF13499">
    <property type="entry name" value="EF-hand_7"/>
    <property type="match status" value="1"/>
</dbReference>
<feature type="region of interest" description="Disordered" evidence="3">
    <location>
        <begin position="50"/>
        <end position="92"/>
    </location>
</feature>
<dbReference type="InterPro" id="IPR036907">
    <property type="entry name" value="5'-Nucleotdase_C_sf"/>
</dbReference>
<dbReference type="Gene3D" id="1.10.238.10">
    <property type="entry name" value="EF-hand"/>
    <property type="match status" value="1"/>
</dbReference>